<dbReference type="PANTHER" id="PTHR12901:SF10">
    <property type="entry name" value="COENZYME Q-BINDING PROTEIN COQ10, MITOCHONDRIAL"/>
    <property type="match status" value="1"/>
</dbReference>
<dbReference type="GO" id="GO:0005739">
    <property type="term" value="C:mitochondrion"/>
    <property type="evidence" value="ECO:0007669"/>
    <property type="project" value="TreeGrafter"/>
</dbReference>
<evidence type="ECO:0000313" key="6">
    <source>
        <dbReference type="Proteomes" id="UP000750334"/>
    </source>
</evidence>
<evidence type="ECO:0000256" key="2">
    <source>
        <dbReference type="ARBA" id="ARBA00011814"/>
    </source>
</evidence>
<evidence type="ECO:0000313" key="5">
    <source>
        <dbReference type="EMBL" id="KAG0664852.1"/>
    </source>
</evidence>
<proteinExistence type="inferred from homology"/>
<accession>A0A9P7B8N6</accession>
<dbReference type="AlphaFoldDB" id="A0A9P7B8N6"/>
<sequence>MSMLGVRWIPTLYRYGSISSINILSKRALFTLNLNEKKEKLRAIQTYKLVRTIDAKPTEIYEVVSQIDKYTDFIPYCIDSFIDKRDFITGNPTSAGLRIGFQSYDEKFVCNVNCQEFQEKQKFIVEAESVSHNLFKTCSTKWTIVPNPRKPNISQVELTLRFQFHSLLYNSVSSIFANNLTSLAMAAFEKRSVELNQKTH</sequence>
<dbReference type="Proteomes" id="UP000750334">
    <property type="component" value="Unassembled WGS sequence"/>
</dbReference>
<feature type="domain" description="Coenzyme Q-binding protein COQ10 START" evidence="4">
    <location>
        <begin position="53"/>
        <end position="189"/>
    </location>
</feature>
<protein>
    <recommendedName>
        <fullName evidence="4">Coenzyme Q-binding protein COQ10 START domain-containing protein</fullName>
    </recommendedName>
</protein>
<dbReference type="EMBL" id="PUHR01000116">
    <property type="protein sequence ID" value="KAG0664852.1"/>
    <property type="molecule type" value="Genomic_DNA"/>
</dbReference>
<dbReference type="InterPro" id="IPR023393">
    <property type="entry name" value="START-like_dom_sf"/>
</dbReference>
<dbReference type="PANTHER" id="PTHR12901">
    <property type="entry name" value="SPERM PROTEIN HOMOLOG"/>
    <property type="match status" value="1"/>
</dbReference>
<dbReference type="GO" id="GO:0048039">
    <property type="term" value="F:ubiquinone binding"/>
    <property type="evidence" value="ECO:0007669"/>
    <property type="project" value="InterPro"/>
</dbReference>
<dbReference type="CDD" id="cd07813">
    <property type="entry name" value="COQ10p_like"/>
    <property type="match status" value="1"/>
</dbReference>
<gene>
    <name evidence="5" type="ORF">C6P45_000522</name>
</gene>
<name>A0A9P7B8N6_MAUEX</name>
<dbReference type="OrthoDB" id="292693at2759"/>
<dbReference type="SUPFAM" id="SSF55961">
    <property type="entry name" value="Bet v1-like"/>
    <property type="match status" value="1"/>
</dbReference>
<dbReference type="GO" id="GO:0045333">
    <property type="term" value="P:cellular respiration"/>
    <property type="evidence" value="ECO:0007669"/>
    <property type="project" value="InterPro"/>
</dbReference>
<dbReference type="InterPro" id="IPR005031">
    <property type="entry name" value="COQ10_START"/>
</dbReference>
<reference evidence="5 6" key="1">
    <citation type="submission" date="2020-11" db="EMBL/GenBank/DDBJ databases">
        <title>Kefir isolates.</title>
        <authorList>
            <person name="Marcisauskas S."/>
            <person name="Kim Y."/>
            <person name="Blasche S."/>
        </authorList>
    </citation>
    <scope>NUCLEOTIDE SEQUENCE [LARGE SCALE GENOMIC DNA]</scope>
    <source>
        <strain evidence="5 6">OG2</strain>
    </source>
</reference>
<evidence type="ECO:0000256" key="3">
    <source>
        <dbReference type="ARBA" id="ARBA00024947"/>
    </source>
</evidence>
<comment type="subunit">
    <text evidence="2">Interacts with coenzyme Q.</text>
</comment>
<evidence type="ECO:0000259" key="4">
    <source>
        <dbReference type="Pfam" id="PF03364"/>
    </source>
</evidence>
<comment type="caution">
    <text evidence="5">The sequence shown here is derived from an EMBL/GenBank/DDBJ whole genome shotgun (WGS) entry which is preliminary data.</text>
</comment>
<comment type="similarity">
    <text evidence="1">Belongs to the COQ10 family.</text>
</comment>
<dbReference type="InterPro" id="IPR044996">
    <property type="entry name" value="COQ10-like"/>
</dbReference>
<comment type="function">
    <text evidence="3">Required for the function of coenzyme Q in the respiratory chain. May serve as a chaperone or may be involved in the transport of Q6 from its site of synthesis to the catalytic sites of the respiratory complexes.</text>
</comment>
<evidence type="ECO:0000256" key="1">
    <source>
        <dbReference type="ARBA" id="ARBA00006885"/>
    </source>
</evidence>
<keyword evidence="6" id="KW-1185">Reference proteome</keyword>
<dbReference type="Pfam" id="PF03364">
    <property type="entry name" value="Polyketide_cyc"/>
    <property type="match status" value="1"/>
</dbReference>
<organism evidence="5 6">
    <name type="scientific">Maudiozyma exigua</name>
    <name type="common">Yeast</name>
    <name type="synonym">Kazachstania exigua</name>
    <dbReference type="NCBI Taxonomy" id="34358"/>
    <lineage>
        <taxon>Eukaryota</taxon>
        <taxon>Fungi</taxon>
        <taxon>Dikarya</taxon>
        <taxon>Ascomycota</taxon>
        <taxon>Saccharomycotina</taxon>
        <taxon>Saccharomycetes</taxon>
        <taxon>Saccharomycetales</taxon>
        <taxon>Saccharomycetaceae</taxon>
        <taxon>Maudiozyma</taxon>
    </lineage>
</organism>
<dbReference type="Gene3D" id="3.30.530.20">
    <property type="match status" value="1"/>
</dbReference>